<dbReference type="CDD" id="cd00173">
    <property type="entry name" value="SH2"/>
    <property type="match status" value="1"/>
</dbReference>
<evidence type="ECO:0000313" key="4">
    <source>
        <dbReference type="EMBL" id="VDL93088.1"/>
    </source>
</evidence>
<feature type="domain" description="SH2" evidence="3">
    <location>
        <begin position="312"/>
        <end position="414"/>
    </location>
</feature>
<name>A0A183SR55_SCHSO</name>
<evidence type="ECO:0000256" key="2">
    <source>
        <dbReference type="SAM" id="MobiDB-lite"/>
    </source>
</evidence>
<dbReference type="PROSITE" id="PS50001">
    <property type="entry name" value="SH2"/>
    <property type="match status" value="1"/>
</dbReference>
<feature type="region of interest" description="Disordered" evidence="2">
    <location>
        <begin position="605"/>
        <end position="624"/>
    </location>
</feature>
<proteinExistence type="predicted"/>
<sequence length="624" mass="70605">MGNCIPMRTLFFASGHYFFPSPGRGDAGEVPQPPSSLRMHPALVDSGKSSYHACEQEEPLVGLDQCTRNQDLVVNLAGTIQPAKQDEQGPPRRRQLQSLERACRYSQHRHRHRSGSPRRRSSSEGKLTLCLQRELIKELASLQKAIGDPVARSTPQKKMASTETQEPIRKANKPRGSEVSQDSGLCISLQDASKPFESTGEEMREQPKFPSHLLESSSVSEITANIGDNSKYAEKHGRWRANLNNWNCSSSRRIRRQNAATDLSASVILDGDTHSVRLKRSGAMRRCKAPGNGFEREEENRENGPRDDLARLFWLDVDRRGAEACLAKNYHSEGAFLLRPSSEPNVIALSLKTTKQGRRNSIVKHFRIKFDPQRQNYFLSKTSVYSSLSDFIRCHEDKFATTISAYAPQLTKSEAAKDKLYEDLHALLATVTKADKLIVFGDFNAHIGTYFVTWSEVLRLHSFAGFNANVLLFLRTRAECRLILTNPFRLPMWQKATWLHPRSRHWHLFDDVLVRRRDQPGVLVTKAIICADGWMNHHLVIAKMRLRLQPHKRPQSTRPPGKLNTTLLNMPAHHLHFSNELAHQLANLPVADVDISVVPVEAHRPIHRPGCPRPHTSSAPRLVR</sequence>
<protein>
    <submittedName>
        <fullName evidence="6">SH2 domain-containing protein</fullName>
    </submittedName>
</protein>
<reference evidence="6" key="1">
    <citation type="submission" date="2016-06" db="UniProtKB">
        <authorList>
            <consortium name="WormBaseParasite"/>
        </authorList>
    </citation>
    <scope>IDENTIFICATION</scope>
</reference>
<evidence type="ECO:0000313" key="6">
    <source>
        <dbReference type="WBParaSite" id="SSLN_0000691501-mRNA-1"/>
    </source>
</evidence>
<dbReference type="InterPro" id="IPR000980">
    <property type="entry name" value="SH2"/>
</dbReference>
<evidence type="ECO:0000313" key="5">
    <source>
        <dbReference type="Proteomes" id="UP000275846"/>
    </source>
</evidence>
<dbReference type="SUPFAM" id="SSF56219">
    <property type="entry name" value="DNase I-like"/>
    <property type="match status" value="1"/>
</dbReference>
<evidence type="ECO:0000259" key="3">
    <source>
        <dbReference type="PROSITE" id="PS50001"/>
    </source>
</evidence>
<gene>
    <name evidence="4" type="ORF">SSLN_LOCUS6703</name>
</gene>
<feature type="region of interest" description="Disordered" evidence="2">
    <location>
        <begin position="147"/>
        <end position="184"/>
    </location>
</feature>
<dbReference type="Proteomes" id="UP000275846">
    <property type="component" value="Unassembled WGS sequence"/>
</dbReference>
<keyword evidence="1" id="KW-0727">SH2 domain</keyword>
<feature type="compositionally biased region" description="Polar residues" evidence="2">
    <location>
        <begin position="615"/>
        <end position="624"/>
    </location>
</feature>
<feature type="region of interest" description="Disordered" evidence="2">
    <location>
        <begin position="102"/>
        <end position="126"/>
    </location>
</feature>
<dbReference type="SUPFAM" id="SSF55550">
    <property type="entry name" value="SH2 domain"/>
    <property type="match status" value="1"/>
</dbReference>
<dbReference type="Pfam" id="PF00017">
    <property type="entry name" value="SH2"/>
    <property type="match status" value="1"/>
</dbReference>
<dbReference type="WBParaSite" id="SSLN_0000691501-mRNA-1">
    <property type="protein sequence ID" value="SSLN_0000691501-mRNA-1"/>
    <property type="gene ID" value="SSLN_0000691501"/>
</dbReference>
<dbReference type="SMART" id="SM00252">
    <property type="entry name" value="SH2"/>
    <property type="match status" value="1"/>
</dbReference>
<reference evidence="4 5" key="2">
    <citation type="submission" date="2018-11" db="EMBL/GenBank/DDBJ databases">
        <authorList>
            <consortium name="Pathogen Informatics"/>
        </authorList>
    </citation>
    <scope>NUCLEOTIDE SEQUENCE [LARGE SCALE GENOMIC DNA]</scope>
    <source>
        <strain evidence="4 5">NST_G2</strain>
    </source>
</reference>
<evidence type="ECO:0000256" key="1">
    <source>
        <dbReference type="PROSITE-ProRule" id="PRU00191"/>
    </source>
</evidence>
<dbReference type="EMBL" id="UYSU01033815">
    <property type="protein sequence ID" value="VDL93088.1"/>
    <property type="molecule type" value="Genomic_DNA"/>
</dbReference>
<dbReference type="InterPro" id="IPR036691">
    <property type="entry name" value="Endo/exonu/phosph_ase_sf"/>
</dbReference>
<dbReference type="AlphaFoldDB" id="A0A183SR55"/>
<organism evidence="6">
    <name type="scientific">Schistocephalus solidus</name>
    <name type="common">Tapeworm</name>
    <dbReference type="NCBI Taxonomy" id="70667"/>
    <lineage>
        <taxon>Eukaryota</taxon>
        <taxon>Metazoa</taxon>
        <taxon>Spiralia</taxon>
        <taxon>Lophotrochozoa</taxon>
        <taxon>Platyhelminthes</taxon>
        <taxon>Cestoda</taxon>
        <taxon>Eucestoda</taxon>
        <taxon>Diphyllobothriidea</taxon>
        <taxon>Diphyllobothriidae</taxon>
        <taxon>Schistocephalus</taxon>
    </lineage>
</organism>
<dbReference type="InterPro" id="IPR036860">
    <property type="entry name" value="SH2_dom_sf"/>
</dbReference>
<feature type="compositionally biased region" description="Basic residues" evidence="2">
    <location>
        <begin position="106"/>
        <end position="120"/>
    </location>
</feature>
<dbReference type="OrthoDB" id="4062651at2759"/>
<feature type="compositionally biased region" description="Polar residues" evidence="2">
    <location>
        <begin position="153"/>
        <end position="165"/>
    </location>
</feature>
<accession>A0A183SR55</accession>
<dbReference type="Gene3D" id="3.30.505.10">
    <property type="entry name" value="SH2 domain"/>
    <property type="match status" value="1"/>
</dbReference>
<keyword evidence="5" id="KW-1185">Reference proteome</keyword>